<evidence type="ECO:0000313" key="3">
    <source>
        <dbReference type="Proteomes" id="UP001589838"/>
    </source>
</evidence>
<keyword evidence="1" id="KW-0175">Coiled coil</keyword>
<dbReference type="Proteomes" id="UP001589838">
    <property type="component" value="Unassembled WGS sequence"/>
</dbReference>
<protein>
    <submittedName>
        <fullName evidence="2">Uncharacterized protein</fullName>
    </submittedName>
</protein>
<sequence>MNQQPLTYYEKLENTYVLMETRNMLQIKLEQLKATNESTKLIEEDLQKIEKEIEEYTEGAPVNESDLITSSLFNPAIFEEEN</sequence>
<evidence type="ECO:0000313" key="2">
    <source>
        <dbReference type="EMBL" id="MFC0472565.1"/>
    </source>
</evidence>
<comment type="caution">
    <text evidence="2">The sequence shown here is derived from an EMBL/GenBank/DDBJ whole genome shotgun (WGS) entry which is preliminary data.</text>
</comment>
<keyword evidence="3" id="KW-1185">Reference proteome</keyword>
<name>A0ABV6KHP0_9BACI</name>
<proteinExistence type="predicted"/>
<gene>
    <name evidence="2" type="ORF">ACFFHM_19280</name>
</gene>
<evidence type="ECO:0000256" key="1">
    <source>
        <dbReference type="SAM" id="Coils"/>
    </source>
</evidence>
<dbReference type="RefSeq" id="WP_335963260.1">
    <property type="nucleotide sequence ID" value="NZ_JAXBLX010000045.1"/>
</dbReference>
<organism evidence="2 3">
    <name type="scientific">Halalkalibacter kiskunsagensis</name>
    <dbReference type="NCBI Taxonomy" id="1548599"/>
    <lineage>
        <taxon>Bacteria</taxon>
        <taxon>Bacillati</taxon>
        <taxon>Bacillota</taxon>
        <taxon>Bacilli</taxon>
        <taxon>Bacillales</taxon>
        <taxon>Bacillaceae</taxon>
        <taxon>Halalkalibacter</taxon>
    </lineage>
</organism>
<feature type="coiled-coil region" evidence="1">
    <location>
        <begin position="32"/>
        <end position="59"/>
    </location>
</feature>
<dbReference type="EMBL" id="JBHLUX010000081">
    <property type="protein sequence ID" value="MFC0472565.1"/>
    <property type="molecule type" value="Genomic_DNA"/>
</dbReference>
<accession>A0ABV6KHP0</accession>
<reference evidence="2 3" key="1">
    <citation type="submission" date="2024-09" db="EMBL/GenBank/DDBJ databases">
        <authorList>
            <person name="Sun Q."/>
            <person name="Mori K."/>
        </authorList>
    </citation>
    <scope>NUCLEOTIDE SEQUENCE [LARGE SCALE GENOMIC DNA]</scope>
    <source>
        <strain evidence="2 3">NCAIM B.02610</strain>
    </source>
</reference>